<feature type="domain" description="Predicted DNA-binding protein ribbon-helix-helix" evidence="1">
    <location>
        <begin position="5"/>
        <end position="43"/>
    </location>
</feature>
<comment type="caution">
    <text evidence="2">The sequence shown here is derived from an EMBL/GenBank/DDBJ whole genome shotgun (WGS) entry which is preliminary data.</text>
</comment>
<dbReference type="InterPro" id="IPR010985">
    <property type="entry name" value="Ribbon_hlx_hlx"/>
</dbReference>
<evidence type="ECO:0000313" key="3">
    <source>
        <dbReference type="Proteomes" id="UP000231067"/>
    </source>
</evidence>
<dbReference type="CDD" id="cd22233">
    <property type="entry name" value="RHH_CopAso-like"/>
    <property type="match status" value="1"/>
</dbReference>
<name>A0A2H0AAE7_9BACT</name>
<dbReference type="Pfam" id="PF12651">
    <property type="entry name" value="RHH_3"/>
    <property type="match status" value="1"/>
</dbReference>
<evidence type="ECO:0000313" key="2">
    <source>
        <dbReference type="EMBL" id="PIP42425.1"/>
    </source>
</evidence>
<dbReference type="EMBL" id="PCSH01000009">
    <property type="protein sequence ID" value="PIP42425.1"/>
    <property type="molecule type" value="Genomic_DNA"/>
</dbReference>
<gene>
    <name evidence="2" type="ORF">COX18_00340</name>
</gene>
<dbReference type="GO" id="GO:0006355">
    <property type="term" value="P:regulation of DNA-templated transcription"/>
    <property type="evidence" value="ECO:0007669"/>
    <property type="project" value="InterPro"/>
</dbReference>
<reference evidence="2 3" key="1">
    <citation type="submission" date="2017-09" db="EMBL/GenBank/DDBJ databases">
        <title>Depth-based differentiation of microbial function through sediment-hosted aquifers and enrichment of novel symbionts in the deep terrestrial subsurface.</title>
        <authorList>
            <person name="Probst A.J."/>
            <person name="Ladd B."/>
            <person name="Jarett J.K."/>
            <person name="Geller-Mcgrath D.E."/>
            <person name="Sieber C.M."/>
            <person name="Emerson J.B."/>
            <person name="Anantharaman K."/>
            <person name="Thomas B.C."/>
            <person name="Malmstrom R."/>
            <person name="Stieglmeier M."/>
            <person name="Klingl A."/>
            <person name="Woyke T."/>
            <person name="Ryan C.M."/>
            <person name="Banfield J.F."/>
        </authorList>
    </citation>
    <scope>NUCLEOTIDE SEQUENCE [LARGE SCALE GENOMIC DNA]</scope>
    <source>
        <strain evidence="2">CG23_combo_of_CG06-09_8_20_14_all_40_23</strain>
    </source>
</reference>
<protein>
    <submittedName>
        <fullName evidence="2">DNA-binding protein</fullName>
    </submittedName>
</protein>
<sequence>MSTAISVRLPMVIAKRLDTIAKETERPRSYIVQKALECYTEDYVDLQVAMDRFNDKTDPIISSKEMRKSLGL</sequence>
<dbReference type="AlphaFoldDB" id="A0A2H0AAE7"/>
<accession>A0A2H0AAE7</accession>
<dbReference type="GO" id="GO:0003677">
    <property type="term" value="F:DNA binding"/>
    <property type="evidence" value="ECO:0007669"/>
    <property type="project" value="UniProtKB-KW"/>
</dbReference>
<proteinExistence type="predicted"/>
<organism evidence="2 3">
    <name type="scientific">Candidatus Desantisbacteria bacterium CG23_combo_of_CG06-09_8_20_14_all_40_23</name>
    <dbReference type="NCBI Taxonomy" id="1974550"/>
    <lineage>
        <taxon>Bacteria</taxon>
        <taxon>Candidatus Desantisiibacteriota</taxon>
    </lineage>
</organism>
<dbReference type="SUPFAM" id="SSF47598">
    <property type="entry name" value="Ribbon-helix-helix"/>
    <property type="match status" value="1"/>
</dbReference>
<dbReference type="InterPro" id="IPR038733">
    <property type="entry name" value="Predicted_DNA_bind_prot_RHH"/>
</dbReference>
<keyword evidence="2" id="KW-0238">DNA-binding</keyword>
<dbReference type="Proteomes" id="UP000231067">
    <property type="component" value="Unassembled WGS sequence"/>
</dbReference>
<evidence type="ECO:0000259" key="1">
    <source>
        <dbReference type="Pfam" id="PF12651"/>
    </source>
</evidence>